<accession>A0A841U3X1</accession>
<reference evidence="1 2" key="1">
    <citation type="submission" date="2020-08" db="EMBL/GenBank/DDBJ databases">
        <title>Cohnella phylogeny.</title>
        <authorList>
            <person name="Dunlap C."/>
        </authorList>
    </citation>
    <scope>NUCLEOTIDE SEQUENCE [LARGE SCALE GENOMIC DNA]</scope>
    <source>
        <strain evidence="1 2">DSM 25239</strain>
    </source>
</reference>
<evidence type="ECO:0000313" key="1">
    <source>
        <dbReference type="EMBL" id="MBB6692684.1"/>
    </source>
</evidence>
<organism evidence="1 2">
    <name type="scientific">Cohnella xylanilytica</name>
    <dbReference type="NCBI Taxonomy" id="557555"/>
    <lineage>
        <taxon>Bacteria</taxon>
        <taxon>Bacillati</taxon>
        <taxon>Bacillota</taxon>
        <taxon>Bacilli</taxon>
        <taxon>Bacillales</taxon>
        <taxon>Paenibacillaceae</taxon>
        <taxon>Cohnella</taxon>
    </lineage>
</organism>
<dbReference type="Pfam" id="PF14281">
    <property type="entry name" value="PDDEXK_4"/>
    <property type="match status" value="1"/>
</dbReference>
<dbReference type="RefSeq" id="WP_185136673.1">
    <property type="nucleotide sequence ID" value="NZ_JACJVR010000057.1"/>
</dbReference>
<dbReference type="AlphaFoldDB" id="A0A841U3X1"/>
<comment type="caution">
    <text evidence="1">The sequence shown here is derived from an EMBL/GenBank/DDBJ whole genome shotgun (WGS) entry which is preliminary data.</text>
</comment>
<sequence length="384" mass="43512">MNIFKILASNDGSINEPNVSSFLAYLLDPNENHGLNSFLAPILLANRESFKELLIQERVRDLSKNSPFEVNVQAEITVELELEGGRTKTRDIDILIEIYNGSDAVVPRYAFCIENKIKDGAIAKGGRQLFEEISGLANYYAGANDGFSAAAMPAMAFVFITPRKSPRAVEEFGELNRELAARSWDIPSFHLTWGPEPSGEAGSVPIAAMLNKTLLEEAAGNIEPIYEYTKHTLKSFLAFIKSDFQSYKEEKTAVTERKDYGKPVSQYYREVCEQLEYDRDYRTAEIRSRVEKLVYETSGKEIRKNTLADQLTVCIVNNRNRRHYGVGDPLRDEINLLYYPSENDRKTVRRIDLNRPPVGIPIYWRDADAEGGLGQCLLTDLYPR</sequence>
<protein>
    <submittedName>
        <fullName evidence="1">PD-(D/E)XK nuclease family protein</fullName>
    </submittedName>
</protein>
<dbReference type="EMBL" id="JACJVR010000057">
    <property type="protein sequence ID" value="MBB6692684.1"/>
    <property type="molecule type" value="Genomic_DNA"/>
</dbReference>
<dbReference type="InterPro" id="IPR029470">
    <property type="entry name" value="PDDEXK_4"/>
</dbReference>
<name>A0A841U3X1_9BACL</name>
<proteinExistence type="predicted"/>
<gene>
    <name evidence="1" type="ORF">H7B90_14840</name>
</gene>
<dbReference type="Proteomes" id="UP000553776">
    <property type="component" value="Unassembled WGS sequence"/>
</dbReference>
<keyword evidence="2" id="KW-1185">Reference proteome</keyword>
<evidence type="ECO:0000313" key="2">
    <source>
        <dbReference type="Proteomes" id="UP000553776"/>
    </source>
</evidence>